<organism evidence="7 8">
    <name type="scientific">Chrysemys picta bellii</name>
    <name type="common">Western painted turtle</name>
    <name type="synonym">Emys bellii</name>
    <dbReference type="NCBI Taxonomy" id="8478"/>
    <lineage>
        <taxon>Eukaryota</taxon>
        <taxon>Metazoa</taxon>
        <taxon>Chordata</taxon>
        <taxon>Craniata</taxon>
        <taxon>Vertebrata</taxon>
        <taxon>Euteleostomi</taxon>
        <taxon>Archelosauria</taxon>
        <taxon>Testudinata</taxon>
        <taxon>Testudines</taxon>
        <taxon>Cryptodira</taxon>
        <taxon>Durocryptodira</taxon>
        <taxon>Testudinoidea</taxon>
        <taxon>Emydidae</taxon>
        <taxon>Chrysemys</taxon>
    </lineage>
</organism>
<sequence>MSILHVLFPVLLLLLLAAPGDGTLLHLIDSLACKGKHGRCRKAFCFLNERRIGMCTFSRRFCCRRKK</sequence>
<evidence type="ECO:0000256" key="4">
    <source>
        <dbReference type="ARBA" id="ARBA00022729"/>
    </source>
</evidence>
<comment type="similarity">
    <text evidence="2">Belongs to the beta-defensin family.</text>
</comment>
<name>A0A8C3I7D4_CHRPI</name>
<feature type="chain" id="PRO_5034715894" description="Beta-defensin-like domain-containing protein" evidence="5">
    <location>
        <begin position="23"/>
        <end position="67"/>
    </location>
</feature>
<evidence type="ECO:0000259" key="6">
    <source>
        <dbReference type="Pfam" id="PF00711"/>
    </source>
</evidence>
<evidence type="ECO:0000256" key="1">
    <source>
        <dbReference type="ARBA" id="ARBA00004613"/>
    </source>
</evidence>
<evidence type="ECO:0000256" key="3">
    <source>
        <dbReference type="ARBA" id="ARBA00022525"/>
    </source>
</evidence>
<dbReference type="Gene3D" id="3.10.360.10">
    <property type="entry name" value="Antimicrobial Peptide, Beta-defensin 2, Chain A"/>
    <property type="match status" value="1"/>
</dbReference>
<dbReference type="GO" id="GO:0060326">
    <property type="term" value="P:cell chemotaxis"/>
    <property type="evidence" value="ECO:0007669"/>
    <property type="project" value="TreeGrafter"/>
</dbReference>
<dbReference type="Ensembl" id="ENSCPBT00000033719.1">
    <property type="protein sequence ID" value="ENSCPBP00000028653.1"/>
    <property type="gene ID" value="ENSCPBG00000020214.1"/>
</dbReference>
<evidence type="ECO:0000256" key="5">
    <source>
        <dbReference type="SAM" id="SignalP"/>
    </source>
</evidence>
<evidence type="ECO:0000256" key="2">
    <source>
        <dbReference type="ARBA" id="ARBA00007371"/>
    </source>
</evidence>
<feature type="domain" description="Beta-defensin-like" evidence="6">
    <location>
        <begin position="29"/>
        <end position="64"/>
    </location>
</feature>
<keyword evidence="8" id="KW-1185">Reference proteome</keyword>
<proteinExistence type="inferred from homology"/>
<evidence type="ECO:0000313" key="8">
    <source>
        <dbReference type="Proteomes" id="UP000694380"/>
    </source>
</evidence>
<keyword evidence="3" id="KW-0964">Secreted</keyword>
<dbReference type="GO" id="GO:0031731">
    <property type="term" value="F:CCR6 chemokine receptor binding"/>
    <property type="evidence" value="ECO:0007669"/>
    <property type="project" value="TreeGrafter"/>
</dbReference>
<keyword evidence="4 5" id="KW-0732">Signal</keyword>
<dbReference type="GO" id="GO:0005615">
    <property type="term" value="C:extracellular space"/>
    <property type="evidence" value="ECO:0007669"/>
    <property type="project" value="TreeGrafter"/>
</dbReference>
<dbReference type="Proteomes" id="UP000694380">
    <property type="component" value="Unplaced"/>
</dbReference>
<reference evidence="7" key="1">
    <citation type="submission" date="2025-08" db="UniProtKB">
        <authorList>
            <consortium name="Ensembl"/>
        </authorList>
    </citation>
    <scope>IDENTIFICATION</scope>
</reference>
<dbReference type="Pfam" id="PF00711">
    <property type="entry name" value="Defensin_beta"/>
    <property type="match status" value="1"/>
</dbReference>
<dbReference type="PANTHER" id="PTHR20515">
    <property type="entry name" value="BETA-DEFENSIN"/>
    <property type="match status" value="1"/>
</dbReference>
<evidence type="ECO:0000313" key="7">
    <source>
        <dbReference type="Ensembl" id="ENSCPBP00000028653.1"/>
    </source>
</evidence>
<comment type="subcellular location">
    <subcellularLocation>
        <location evidence="1">Secreted</location>
    </subcellularLocation>
</comment>
<protein>
    <recommendedName>
        <fullName evidence="6">Beta-defensin-like domain-containing protein</fullName>
    </recommendedName>
</protein>
<dbReference type="GO" id="GO:0042056">
    <property type="term" value="F:chemoattractant activity"/>
    <property type="evidence" value="ECO:0007669"/>
    <property type="project" value="TreeGrafter"/>
</dbReference>
<reference evidence="7" key="2">
    <citation type="submission" date="2025-09" db="UniProtKB">
        <authorList>
            <consortium name="Ensembl"/>
        </authorList>
    </citation>
    <scope>IDENTIFICATION</scope>
</reference>
<dbReference type="InterPro" id="IPR001855">
    <property type="entry name" value="Defensin_beta-like"/>
</dbReference>
<dbReference type="GeneTree" id="ENSGT00950000186336"/>
<feature type="signal peptide" evidence="5">
    <location>
        <begin position="1"/>
        <end position="22"/>
    </location>
</feature>
<dbReference type="SUPFAM" id="SSF57392">
    <property type="entry name" value="Defensin-like"/>
    <property type="match status" value="1"/>
</dbReference>
<dbReference type="AlphaFoldDB" id="A0A8C3I7D4"/>
<dbReference type="GO" id="GO:0042742">
    <property type="term" value="P:defense response to bacterium"/>
    <property type="evidence" value="ECO:0007669"/>
    <property type="project" value="TreeGrafter"/>
</dbReference>
<dbReference type="PANTHER" id="PTHR20515:SF0">
    <property type="entry name" value="BETA-DEFENSIN 103"/>
    <property type="match status" value="1"/>
</dbReference>
<accession>A0A8C3I7D4</accession>